<dbReference type="InterPro" id="IPR036908">
    <property type="entry name" value="RlpA-like_sf"/>
</dbReference>
<comment type="caution">
    <text evidence="7">The sequence shown here is derived from an EMBL/GenBank/DDBJ whole genome shotgun (WGS) entry which is preliminary data.</text>
</comment>
<evidence type="ECO:0000256" key="2">
    <source>
        <dbReference type="ARBA" id="ARBA00023316"/>
    </source>
</evidence>
<keyword evidence="1 3" id="KW-0456">Lyase</keyword>
<keyword evidence="3" id="KW-1003">Cell membrane</keyword>
<evidence type="ECO:0000256" key="3">
    <source>
        <dbReference type="HAMAP-Rule" id="MF_02071"/>
    </source>
</evidence>
<dbReference type="PANTHER" id="PTHR34183:SF1">
    <property type="entry name" value="ENDOLYTIC PEPTIDOGLYCAN TRANSGLYCOSYLASE RLPA"/>
    <property type="match status" value="1"/>
</dbReference>
<protein>
    <recommendedName>
        <fullName evidence="3">Endolytic peptidoglycan transglycosylase RlpA</fullName>
        <ecNumber evidence="3">4.2.2.-</ecNumber>
    </recommendedName>
</protein>
<evidence type="ECO:0000256" key="1">
    <source>
        <dbReference type="ARBA" id="ARBA00023239"/>
    </source>
</evidence>
<dbReference type="PROSITE" id="PS51257">
    <property type="entry name" value="PROKAR_LIPOPROTEIN"/>
    <property type="match status" value="1"/>
</dbReference>
<evidence type="ECO:0000256" key="5">
    <source>
        <dbReference type="SAM" id="SignalP"/>
    </source>
</evidence>
<evidence type="ECO:0000259" key="6">
    <source>
        <dbReference type="Pfam" id="PF03330"/>
    </source>
</evidence>
<feature type="domain" description="RlpA-like protein double-psi beta-barrel" evidence="6">
    <location>
        <begin position="59"/>
        <end position="146"/>
    </location>
</feature>
<keyword evidence="3" id="KW-0472">Membrane</keyword>
<dbReference type="PANTHER" id="PTHR34183">
    <property type="entry name" value="ENDOLYTIC PEPTIDOGLYCAN TRANSGLYCOSYLASE RLPA"/>
    <property type="match status" value="1"/>
</dbReference>
<dbReference type="GO" id="GO:0008932">
    <property type="term" value="F:lytic endotransglycosylase activity"/>
    <property type="evidence" value="ECO:0007669"/>
    <property type="project" value="UniProtKB-UniRule"/>
</dbReference>
<dbReference type="GO" id="GO:0000270">
    <property type="term" value="P:peptidoglycan metabolic process"/>
    <property type="evidence" value="ECO:0007669"/>
    <property type="project" value="UniProtKB-UniRule"/>
</dbReference>
<dbReference type="GO" id="GO:0071555">
    <property type="term" value="P:cell wall organization"/>
    <property type="evidence" value="ECO:0007669"/>
    <property type="project" value="UniProtKB-KW"/>
</dbReference>
<comment type="subcellular location">
    <subcellularLocation>
        <location evidence="3">Cell membrane</location>
        <topology evidence="3">Lipid-anchor</topology>
    </subcellularLocation>
</comment>
<name>A0A840VBL1_9PROT</name>
<dbReference type="EMBL" id="JACHFJ010000004">
    <property type="protein sequence ID" value="MBB5373096.1"/>
    <property type="molecule type" value="Genomic_DNA"/>
</dbReference>
<proteinExistence type="inferred from homology"/>
<dbReference type="SUPFAM" id="SSF50685">
    <property type="entry name" value="Barwin-like endoglucanases"/>
    <property type="match status" value="1"/>
</dbReference>
<dbReference type="RefSeq" id="WP_183266114.1">
    <property type="nucleotide sequence ID" value="NZ_JACHFJ010000004.1"/>
</dbReference>
<evidence type="ECO:0000256" key="4">
    <source>
        <dbReference type="RuleBase" id="RU003495"/>
    </source>
</evidence>
<keyword evidence="3" id="KW-0564">Palmitate</keyword>
<dbReference type="GO" id="GO:0005886">
    <property type="term" value="C:plasma membrane"/>
    <property type="evidence" value="ECO:0007669"/>
    <property type="project" value="UniProtKB-SubCell"/>
</dbReference>
<dbReference type="HAMAP" id="MF_02071">
    <property type="entry name" value="RlpA"/>
    <property type="match status" value="1"/>
</dbReference>
<feature type="signal peptide" evidence="5">
    <location>
        <begin position="1"/>
        <end position="21"/>
    </location>
</feature>
<keyword evidence="5" id="KW-0732">Signal</keyword>
<evidence type="ECO:0000313" key="8">
    <source>
        <dbReference type="Proteomes" id="UP000553706"/>
    </source>
</evidence>
<dbReference type="NCBIfam" id="TIGR00413">
    <property type="entry name" value="rlpA"/>
    <property type="match status" value="1"/>
</dbReference>
<comment type="function">
    <text evidence="3">Lytic transglycosylase with a strong preference for naked glycan strands that lack stem peptides.</text>
</comment>
<dbReference type="Gene3D" id="2.40.40.10">
    <property type="entry name" value="RlpA-like domain"/>
    <property type="match status" value="1"/>
</dbReference>
<feature type="chain" id="PRO_5033181138" description="Endolytic peptidoglycan transglycosylase RlpA" evidence="5">
    <location>
        <begin position="22"/>
        <end position="156"/>
    </location>
</feature>
<keyword evidence="3 7" id="KW-0449">Lipoprotein</keyword>
<dbReference type="InterPro" id="IPR009009">
    <property type="entry name" value="RlpA-like_DPBB"/>
</dbReference>
<gene>
    <name evidence="3" type="primary">rlpA</name>
    <name evidence="7" type="ORF">HNP71_001354</name>
</gene>
<evidence type="ECO:0000313" key="7">
    <source>
        <dbReference type="EMBL" id="MBB5373096.1"/>
    </source>
</evidence>
<keyword evidence="2 3" id="KW-0961">Cell wall biogenesis/degradation</keyword>
<dbReference type="CDD" id="cd22268">
    <property type="entry name" value="DPBB_RlpA-like"/>
    <property type="match status" value="1"/>
</dbReference>
<organism evidence="7 8">
    <name type="scientific">Acidocella aromatica</name>
    <dbReference type="NCBI Taxonomy" id="1303579"/>
    <lineage>
        <taxon>Bacteria</taxon>
        <taxon>Pseudomonadati</taxon>
        <taxon>Pseudomonadota</taxon>
        <taxon>Alphaproteobacteria</taxon>
        <taxon>Acetobacterales</taxon>
        <taxon>Acidocellaceae</taxon>
        <taxon>Acidocella</taxon>
    </lineage>
</organism>
<accession>A0A840VBL1</accession>
<comment type="similarity">
    <text evidence="3 4">Belongs to the RlpA family.</text>
</comment>
<dbReference type="AlphaFoldDB" id="A0A840VBL1"/>
<dbReference type="EC" id="4.2.2.-" evidence="3"/>
<dbReference type="Proteomes" id="UP000553706">
    <property type="component" value="Unassembled WGS sequence"/>
</dbReference>
<dbReference type="InterPro" id="IPR034718">
    <property type="entry name" value="RlpA"/>
</dbReference>
<dbReference type="Pfam" id="PF03330">
    <property type="entry name" value="DPBB_1"/>
    <property type="match status" value="1"/>
</dbReference>
<reference evidence="7 8" key="1">
    <citation type="submission" date="2020-08" db="EMBL/GenBank/DDBJ databases">
        <title>Genomic Encyclopedia of Type Strains, Phase IV (KMG-IV): sequencing the most valuable type-strain genomes for metagenomic binning, comparative biology and taxonomic classification.</title>
        <authorList>
            <person name="Goeker M."/>
        </authorList>
    </citation>
    <scope>NUCLEOTIDE SEQUENCE [LARGE SCALE GENOMIC DNA]</scope>
    <source>
        <strain evidence="7 8">DSM 27026</strain>
    </source>
</reference>
<dbReference type="InterPro" id="IPR012997">
    <property type="entry name" value="RplA"/>
</dbReference>
<sequence length="156" mass="16079">MSRTRLVPFLALALLSGGLSACATAPAPQATIAAPAPAPALVQLTPPAPQYQATGPAVVGMASWYRPGPGLHRTCTGEAFTRDTLTAASSSIPMGTQVRVSLIGDSRSIVVRVNDCMPHGHRIIDLSEAAAKQLGLVSSGVAKVTVTKLELADIRQ</sequence>
<keyword evidence="8" id="KW-1185">Reference proteome</keyword>